<reference evidence="2 3" key="1">
    <citation type="submission" date="2018-12" db="EMBL/GenBank/DDBJ databases">
        <title>Genome analysis provides insights into bioremediation potentialities of Halogeometricum borinquense strain N11.</title>
        <authorList>
            <person name="Najjari A."/>
            <person name="Youssef N."/>
            <person name="Fhoula I."/>
            <person name="Ben Dhia O."/>
            <person name="Mahjoubi M."/>
            <person name="Ouzari H.I."/>
            <person name="Cherif A."/>
        </authorList>
    </citation>
    <scope>NUCLEOTIDE SEQUENCE [LARGE SCALE GENOMIC DNA]</scope>
    <source>
        <strain evidence="2 3">N11</strain>
    </source>
</reference>
<dbReference type="GeneID" id="9992678"/>
<gene>
    <name evidence="2" type="ORF">ELS19_10420</name>
</gene>
<name>A0A482T8X3_9EURY</name>
<dbReference type="GO" id="GO:0005737">
    <property type="term" value="C:cytoplasm"/>
    <property type="evidence" value="ECO:0007669"/>
    <property type="project" value="TreeGrafter"/>
</dbReference>
<accession>A0A482T8X3</accession>
<dbReference type="PANTHER" id="PTHR43441">
    <property type="entry name" value="RIBOSOMAL-PROTEIN-SERINE ACETYLTRANSFERASE"/>
    <property type="match status" value="1"/>
</dbReference>
<feature type="domain" description="N-acetyltransferase" evidence="1">
    <location>
        <begin position="24"/>
        <end position="184"/>
    </location>
</feature>
<dbReference type="Proteomes" id="UP000294028">
    <property type="component" value="Unassembled WGS sequence"/>
</dbReference>
<evidence type="ECO:0000259" key="1">
    <source>
        <dbReference type="PROSITE" id="PS51186"/>
    </source>
</evidence>
<dbReference type="AlphaFoldDB" id="A0A482T8X3"/>
<dbReference type="PROSITE" id="PS51186">
    <property type="entry name" value="GNAT"/>
    <property type="match status" value="1"/>
</dbReference>
<dbReference type="Gene3D" id="3.40.630.30">
    <property type="match status" value="1"/>
</dbReference>
<comment type="caution">
    <text evidence="2">The sequence shown here is derived from an EMBL/GenBank/DDBJ whole genome shotgun (WGS) entry which is preliminary data.</text>
</comment>
<proteinExistence type="predicted"/>
<dbReference type="InterPro" id="IPR016181">
    <property type="entry name" value="Acyl_CoA_acyltransferase"/>
</dbReference>
<sequence>MSNLFPAVVETDRLRLERAGRDTVDVRELYRVASGDDAEEMFAHVPFSPHETPKETFDFLVSCEERWESGEAAEYAIRRPEDGEFVGMTGVTCYWDRDTAEPGIWLRKPFWGRGYSGERARALLTLAFDRLDFGLVGVSVAADNEKSRRAVGKYIDDAGGRFEGVIRRGLQFFDGEVRDKARYTISQAEWRESGGPDESVTFIDSRP</sequence>
<dbReference type="Pfam" id="PF13302">
    <property type="entry name" value="Acetyltransf_3"/>
    <property type="match status" value="1"/>
</dbReference>
<dbReference type="InterPro" id="IPR051908">
    <property type="entry name" value="Ribosomal_N-acetyltransferase"/>
</dbReference>
<organism evidence="2 3">
    <name type="scientific">Halogeometricum borinquense</name>
    <dbReference type="NCBI Taxonomy" id="60847"/>
    <lineage>
        <taxon>Archaea</taxon>
        <taxon>Methanobacteriati</taxon>
        <taxon>Methanobacteriota</taxon>
        <taxon>Stenosarchaea group</taxon>
        <taxon>Halobacteria</taxon>
        <taxon>Halobacteriales</taxon>
        <taxon>Haloferacaceae</taxon>
        <taxon>Halogeometricum</taxon>
    </lineage>
</organism>
<dbReference type="PANTHER" id="PTHR43441:SF2">
    <property type="entry name" value="FAMILY ACETYLTRANSFERASE, PUTATIVE (AFU_ORTHOLOGUE AFUA_7G00850)-RELATED"/>
    <property type="match status" value="1"/>
</dbReference>
<dbReference type="GO" id="GO:0008999">
    <property type="term" value="F:protein-N-terminal-alanine acetyltransferase activity"/>
    <property type="evidence" value="ECO:0007669"/>
    <property type="project" value="TreeGrafter"/>
</dbReference>
<dbReference type="GO" id="GO:1990189">
    <property type="term" value="F:protein N-terminal-serine acetyltransferase activity"/>
    <property type="evidence" value="ECO:0007669"/>
    <property type="project" value="TreeGrafter"/>
</dbReference>
<dbReference type="RefSeq" id="WP_006053679.1">
    <property type="nucleotide sequence ID" value="NZ_RZHH01000002.1"/>
</dbReference>
<dbReference type="SUPFAM" id="SSF55729">
    <property type="entry name" value="Acyl-CoA N-acyltransferases (Nat)"/>
    <property type="match status" value="1"/>
</dbReference>
<evidence type="ECO:0000313" key="3">
    <source>
        <dbReference type="Proteomes" id="UP000294028"/>
    </source>
</evidence>
<evidence type="ECO:0000313" key="2">
    <source>
        <dbReference type="EMBL" id="RYJ14324.1"/>
    </source>
</evidence>
<dbReference type="OMA" id="SCEERWE"/>
<dbReference type="InterPro" id="IPR000182">
    <property type="entry name" value="GNAT_dom"/>
</dbReference>
<protein>
    <submittedName>
        <fullName evidence="2">N-acetyltransferase</fullName>
    </submittedName>
</protein>
<dbReference type="EMBL" id="RZHH01000002">
    <property type="protein sequence ID" value="RYJ14324.1"/>
    <property type="molecule type" value="Genomic_DNA"/>
</dbReference>
<keyword evidence="2" id="KW-0808">Transferase</keyword>